<evidence type="ECO:0000313" key="2">
    <source>
        <dbReference type="Proteomes" id="UP000216207"/>
    </source>
</evidence>
<protein>
    <submittedName>
        <fullName evidence="1">Uncharacterized protein</fullName>
    </submittedName>
</protein>
<dbReference type="EMBL" id="NPCC01000032">
    <property type="protein sequence ID" value="PAE87645.1"/>
    <property type="molecule type" value="Genomic_DNA"/>
</dbReference>
<proteinExistence type="predicted"/>
<comment type="caution">
    <text evidence="1">The sequence shown here is derived from an EMBL/GenBank/DDBJ whole genome shotgun (WGS) entry which is preliminary data.</text>
</comment>
<evidence type="ECO:0000313" key="1">
    <source>
        <dbReference type="EMBL" id="PAE87645.1"/>
    </source>
</evidence>
<dbReference type="AlphaFoldDB" id="A0A268NXA2"/>
<dbReference type="RefSeq" id="WP_095327093.1">
    <property type="nucleotide sequence ID" value="NZ_NPCC01000032.1"/>
</dbReference>
<sequence length="296" mass="33913">MNYKDFSFDIRVTNIQVGNTVYHLTDTPPNNERIKNTIARDRETGEIFALGMNYYKCEKTNWLKEKISLLQPHKEDWVPGDKYVFLVSALEDSNRTLDFYEKLELPKIGVNYMYKPIDGPILSCQIVDYEFALCAYSGLVICPLVRLIKKGNLAEDAKLELHFPDKLKELDYLTREMIGAICPEKEQTGVYLRDNPNLIKEVKELRTEAINVTYKKQACSDAFGVTKKSRVAAIATTNTVHYQVGDVLQVDKFQFGYEGHQVPGIDLFKFVVGFTVKGKGDLEVYNPYHFTFVSTD</sequence>
<reference evidence="1 2" key="1">
    <citation type="submission" date="2017-07" db="EMBL/GenBank/DDBJ databases">
        <title>Isolation and whole genome analysis of endospore-forming bacteria from heroin.</title>
        <authorList>
            <person name="Kalinowski J."/>
            <person name="Ahrens B."/>
            <person name="Al-Dilaimi A."/>
            <person name="Winkler A."/>
            <person name="Wibberg D."/>
            <person name="Schleenbecker U."/>
            <person name="Ruckert C."/>
            <person name="Wolfel R."/>
            <person name="Grass G."/>
        </authorList>
    </citation>
    <scope>NUCLEOTIDE SEQUENCE [LARGE SCALE GENOMIC DNA]</scope>
    <source>
        <strain evidence="1 2">7539</strain>
    </source>
</reference>
<accession>A0A268NXA2</accession>
<gene>
    <name evidence="1" type="ORF">CHH72_17315</name>
</gene>
<name>A0A268NXA2_SHOCL</name>
<organism evidence="1 2">
    <name type="scientific">Shouchella clausii</name>
    <name type="common">Alkalihalobacillus clausii</name>
    <dbReference type="NCBI Taxonomy" id="79880"/>
    <lineage>
        <taxon>Bacteria</taxon>
        <taxon>Bacillati</taxon>
        <taxon>Bacillota</taxon>
        <taxon>Bacilli</taxon>
        <taxon>Bacillales</taxon>
        <taxon>Bacillaceae</taxon>
        <taxon>Shouchella</taxon>
    </lineage>
</organism>
<dbReference type="Proteomes" id="UP000216207">
    <property type="component" value="Unassembled WGS sequence"/>
</dbReference>